<organism evidence="3">
    <name type="scientific">marine metagenome</name>
    <dbReference type="NCBI Taxonomy" id="408172"/>
    <lineage>
        <taxon>unclassified sequences</taxon>
        <taxon>metagenomes</taxon>
        <taxon>ecological metagenomes</taxon>
    </lineage>
</organism>
<proteinExistence type="predicted"/>
<reference evidence="3" key="1">
    <citation type="submission" date="2018-05" db="EMBL/GenBank/DDBJ databases">
        <authorList>
            <person name="Lanie J.A."/>
            <person name="Ng W.-L."/>
            <person name="Kazmierczak K.M."/>
            <person name="Andrzejewski T.M."/>
            <person name="Davidsen T.M."/>
            <person name="Wayne K.J."/>
            <person name="Tettelin H."/>
            <person name="Glass J.I."/>
            <person name="Rusch D."/>
            <person name="Podicherti R."/>
            <person name="Tsui H.-C.T."/>
            <person name="Winkler M.E."/>
        </authorList>
    </citation>
    <scope>NUCLEOTIDE SEQUENCE</scope>
</reference>
<accession>A0A382WE16</accession>
<dbReference type="GO" id="GO:0016020">
    <property type="term" value="C:membrane"/>
    <property type="evidence" value="ECO:0007669"/>
    <property type="project" value="TreeGrafter"/>
</dbReference>
<feature type="non-terminal residue" evidence="3">
    <location>
        <position position="278"/>
    </location>
</feature>
<name>A0A382WE16_9ZZZZ</name>
<dbReference type="InterPro" id="IPR006656">
    <property type="entry name" value="Mopterin_OxRdtase"/>
</dbReference>
<dbReference type="InterPro" id="IPR050123">
    <property type="entry name" value="Prok_molybdopt-oxidoreductase"/>
</dbReference>
<sequence>ILTDHPRRFRAMIIESGNPVHSLAESQKFRDAMASLEITVVIDVAMTETAMAADYVLPVANQYEKAEAAFFNFEFPDNHFHVRKPLFEPPAGVLTEAEIHYRLTEAMGAIPSDVIDQLNSALDESRTAYQAKVFEVIAAEPALMGVAPALLHRTLGERLPADMRNAVGLWAPAMEFALTNPEQLQNAGISDSGEGLGWALFDKMISSPSGFTFSSEDWQACWDRIKDGGIWLENPELIEEISVLKQGAPSETTDEFPFLLSAGERRAYTANTIVRDPE</sequence>
<evidence type="ECO:0000313" key="3">
    <source>
        <dbReference type="EMBL" id="SVD57156.1"/>
    </source>
</evidence>
<dbReference type="PANTHER" id="PTHR43105">
    <property type="entry name" value="RESPIRATORY NITRATE REDUCTASE"/>
    <property type="match status" value="1"/>
</dbReference>
<evidence type="ECO:0000259" key="2">
    <source>
        <dbReference type="Pfam" id="PF00384"/>
    </source>
</evidence>
<dbReference type="AlphaFoldDB" id="A0A382WE16"/>
<protein>
    <recommendedName>
        <fullName evidence="2">Molybdopterin oxidoreductase domain-containing protein</fullName>
    </recommendedName>
</protein>
<evidence type="ECO:0000256" key="1">
    <source>
        <dbReference type="ARBA" id="ARBA00023002"/>
    </source>
</evidence>
<dbReference type="SUPFAM" id="SSF53706">
    <property type="entry name" value="Formate dehydrogenase/DMSO reductase, domains 1-3"/>
    <property type="match status" value="1"/>
</dbReference>
<gene>
    <name evidence="3" type="ORF">METZ01_LOCUS410010</name>
</gene>
<dbReference type="EMBL" id="UINC01159198">
    <property type="protein sequence ID" value="SVD57156.1"/>
    <property type="molecule type" value="Genomic_DNA"/>
</dbReference>
<keyword evidence="1" id="KW-0560">Oxidoreductase</keyword>
<dbReference type="PANTHER" id="PTHR43105:SF9">
    <property type="entry name" value="NADPH-FE(3+) OXIDOREDUCTASE SUBUNIT ALPHA"/>
    <property type="match status" value="1"/>
</dbReference>
<feature type="non-terminal residue" evidence="3">
    <location>
        <position position="1"/>
    </location>
</feature>
<dbReference type="Pfam" id="PF00384">
    <property type="entry name" value="Molybdopterin"/>
    <property type="match status" value="1"/>
</dbReference>
<feature type="domain" description="Molybdopterin oxidoreductase" evidence="2">
    <location>
        <begin position="12"/>
        <end position="74"/>
    </location>
</feature>
<dbReference type="GO" id="GO:0016491">
    <property type="term" value="F:oxidoreductase activity"/>
    <property type="evidence" value="ECO:0007669"/>
    <property type="project" value="UniProtKB-KW"/>
</dbReference>
<dbReference type="Gene3D" id="3.40.50.740">
    <property type="match status" value="1"/>
</dbReference>